<dbReference type="STRING" id="30732.ENSOMEP00000034066"/>
<dbReference type="PRINTS" id="PR00007">
    <property type="entry name" value="COMPLEMNTC1Q"/>
</dbReference>
<dbReference type="PANTHER" id="PTHR22923:SF102">
    <property type="entry name" value="CEREBELLIN 13-RELATED"/>
    <property type="match status" value="1"/>
</dbReference>
<protein>
    <recommendedName>
        <fullName evidence="5">C1q domain-containing protein</fullName>
    </recommendedName>
</protein>
<keyword evidence="4" id="KW-0175">Coiled coil</keyword>
<organism evidence="6 7">
    <name type="scientific">Oryzias melastigma</name>
    <name type="common">Marine medaka</name>
    <dbReference type="NCBI Taxonomy" id="30732"/>
    <lineage>
        <taxon>Eukaryota</taxon>
        <taxon>Metazoa</taxon>
        <taxon>Chordata</taxon>
        <taxon>Craniata</taxon>
        <taxon>Vertebrata</taxon>
        <taxon>Euteleostomi</taxon>
        <taxon>Actinopterygii</taxon>
        <taxon>Neopterygii</taxon>
        <taxon>Teleostei</taxon>
        <taxon>Neoteleostei</taxon>
        <taxon>Acanthomorphata</taxon>
        <taxon>Ovalentaria</taxon>
        <taxon>Atherinomorphae</taxon>
        <taxon>Beloniformes</taxon>
        <taxon>Adrianichthyidae</taxon>
        <taxon>Oryziinae</taxon>
        <taxon>Oryzias</taxon>
    </lineage>
</organism>
<dbReference type="InterPro" id="IPR050822">
    <property type="entry name" value="Cerebellin_Synaptic_Org"/>
</dbReference>
<dbReference type="SUPFAM" id="SSF57997">
    <property type="entry name" value="Tropomyosin"/>
    <property type="match status" value="2"/>
</dbReference>
<dbReference type="PROSITE" id="PS50871">
    <property type="entry name" value="C1Q"/>
    <property type="match status" value="1"/>
</dbReference>
<feature type="domain" description="C1q" evidence="5">
    <location>
        <begin position="350"/>
        <end position="486"/>
    </location>
</feature>
<accession>A0A3B3DVV0</accession>
<keyword evidence="2" id="KW-0964">Secreted</keyword>
<dbReference type="Ensembl" id="ENSOMET00000027743.1">
    <property type="protein sequence ID" value="ENSOMEP00000034066.1"/>
    <property type="gene ID" value="ENSOMEG00000020475.1"/>
</dbReference>
<reference evidence="6" key="1">
    <citation type="submission" date="2025-05" db="UniProtKB">
        <authorList>
            <consortium name="Ensembl"/>
        </authorList>
    </citation>
    <scope>IDENTIFICATION</scope>
</reference>
<dbReference type="Pfam" id="PF00386">
    <property type="entry name" value="C1q"/>
    <property type="match status" value="1"/>
</dbReference>
<evidence type="ECO:0000256" key="2">
    <source>
        <dbReference type="ARBA" id="ARBA00022525"/>
    </source>
</evidence>
<dbReference type="SUPFAM" id="SSF49842">
    <property type="entry name" value="TNF-like"/>
    <property type="match status" value="1"/>
</dbReference>
<dbReference type="SMART" id="SM00110">
    <property type="entry name" value="C1Q"/>
    <property type="match status" value="1"/>
</dbReference>
<feature type="coiled-coil region" evidence="4">
    <location>
        <begin position="21"/>
        <end position="62"/>
    </location>
</feature>
<dbReference type="AlphaFoldDB" id="A0A3B3DVV0"/>
<evidence type="ECO:0000313" key="6">
    <source>
        <dbReference type="Ensembl" id="ENSOMEP00000034066.1"/>
    </source>
</evidence>
<comment type="subcellular location">
    <subcellularLocation>
        <location evidence="1">Secreted</location>
    </subcellularLocation>
</comment>
<dbReference type="PaxDb" id="30732-ENSOMEP00000034066"/>
<dbReference type="GeneTree" id="ENSGT00940000163520"/>
<evidence type="ECO:0000256" key="3">
    <source>
        <dbReference type="ARBA" id="ARBA00022729"/>
    </source>
</evidence>
<dbReference type="InterPro" id="IPR001073">
    <property type="entry name" value="C1q_dom"/>
</dbReference>
<keyword evidence="7" id="KW-1185">Reference proteome</keyword>
<dbReference type="Proteomes" id="UP000261560">
    <property type="component" value="Unplaced"/>
</dbReference>
<dbReference type="PANTHER" id="PTHR22923">
    <property type="entry name" value="CEREBELLIN-RELATED"/>
    <property type="match status" value="1"/>
</dbReference>
<proteinExistence type="predicted"/>
<evidence type="ECO:0000259" key="5">
    <source>
        <dbReference type="PROSITE" id="PS50871"/>
    </source>
</evidence>
<dbReference type="GO" id="GO:0005576">
    <property type="term" value="C:extracellular region"/>
    <property type="evidence" value="ECO:0007669"/>
    <property type="project" value="UniProtKB-SubCell"/>
</dbReference>
<evidence type="ECO:0000256" key="1">
    <source>
        <dbReference type="ARBA" id="ARBA00004613"/>
    </source>
</evidence>
<dbReference type="InterPro" id="IPR008983">
    <property type="entry name" value="Tumour_necrosis_fac-like_dom"/>
</dbReference>
<sequence>MSLMDLWRKLNRSESLQDQVNTEMEERLRAGEKQLDDLQTQRSDVELRLRSTETHLEQLEAHTAALEVTLRVREEQLEHLDSHTSDQISSIESRLTDGLNRTADVELRLRSTETHLEQLEAHTAGKSFSLCHSSLMQSFWSLWTLCCSALEVTLRVREEQLEHLDSHTSDQISSIESRLTDGLNRTADVELRLRSTETHLEQLEAHTAALEVTLRVREEQLEHLDSHTSDQISSIESRLTDGLNRTADVELRLRSTETHLEQLEAHTAVFTLRLNVTEQLLDELQTESAVRAADLRSVSDGLTEAQEELQVRLGAVAAAVEELNTEGGGKAGVTTSRLLPAAPLKFWCLPEELRVGFSAGLTDSGVVGPFDQETTLVFSKTIINVGHAYNQSAGVFTAPVGGVYFFSFTAADYLKGYMGLHLYRNEQPVFFSLELNDHGGYASSCSSVALQLERGDRVRLSLPASYRLYDDSRNFSVFSGFLLFPL</sequence>
<keyword evidence="3" id="KW-0732">Signal</keyword>
<dbReference type="Gene3D" id="2.60.120.40">
    <property type="match status" value="1"/>
</dbReference>
<evidence type="ECO:0000313" key="7">
    <source>
        <dbReference type="Proteomes" id="UP000261560"/>
    </source>
</evidence>
<name>A0A3B3DVV0_ORYME</name>
<evidence type="ECO:0000256" key="4">
    <source>
        <dbReference type="SAM" id="Coils"/>
    </source>
</evidence>
<dbReference type="Ensembl" id="ENSOMET00000027792.1">
    <property type="protein sequence ID" value="ENSOMEP00000034078.1"/>
    <property type="gene ID" value="ENSOMEG00000020475.1"/>
</dbReference>